<dbReference type="AlphaFoldDB" id="A0A976FET3"/>
<sequence length="414" mass="46934">MEKFIMLQTSKANSLGQAVPLLSNDSNPLTLEVLWTTAVELVADRSKAFSLRYEDSEGDEVTIARNADVKELLNYMTDEKLKLVEVKVVESTTQLSGLTTTMAKGSTCEPQLLPLATIVNRLEAVNNNKLEAVTLVDLLVALLKSTQVADEFKEVLAMRRQLIDFLLDEEVKKVVKELCAWDEFQELVDSLRLAISSKNAEGIETIVMTRFSELLVFIQRLIERCPALTRVLLDVLKQFKTEWIRMHELPTTNDVLELNTDSDKSTLEGKLPEHFGIICNSCRKTPLLGFRYKALDREDFDLCEGCEASGQWIDYEPFIKITDPSRAPKHRGIQKMAKHSSIKCDGCEMKPIVGHRFLSMKVHDFDLCEGCEANGKWGESHGPFKKVLETGIRNRMTSIGRFRGNERHLRHCIN</sequence>
<dbReference type="EMBL" id="SHOA02000013">
    <property type="protein sequence ID" value="TDH65395.1"/>
    <property type="molecule type" value="Genomic_DNA"/>
</dbReference>
<accession>A0A976FET3</accession>
<dbReference type="Proteomes" id="UP000294530">
    <property type="component" value="Unassembled WGS sequence"/>
</dbReference>
<name>A0A976FET3_BRELC</name>
<evidence type="ECO:0000256" key="3">
    <source>
        <dbReference type="ARBA" id="ARBA00022833"/>
    </source>
</evidence>
<dbReference type="KEGG" id="blac:94345136"/>
<dbReference type="GeneID" id="94345136"/>
<dbReference type="Gene3D" id="3.30.60.90">
    <property type="match status" value="2"/>
</dbReference>
<dbReference type="RefSeq" id="XP_067814894.1">
    <property type="nucleotide sequence ID" value="XM_067959465.1"/>
</dbReference>
<feature type="domain" description="ZZ-type" evidence="5">
    <location>
        <begin position="339"/>
        <end position="395"/>
    </location>
</feature>
<keyword evidence="1" id="KW-0479">Metal-binding</keyword>
<keyword evidence="7" id="KW-1185">Reference proteome</keyword>
<dbReference type="PANTHER" id="PTHR20930">
    <property type="entry name" value="OVARIAN CARCINOMA ANTIGEN CA125-RELATED"/>
    <property type="match status" value="1"/>
</dbReference>
<feature type="domain" description="ZZ-type" evidence="5">
    <location>
        <begin position="274"/>
        <end position="341"/>
    </location>
</feature>
<keyword evidence="2 4" id="KW-0863">Zinc-finger</keyword>
<dbReference type="Pfam" id="PF00569">
    <property type="entry name" value="ZZ"/>
    <property type="match status" value="2"/>
</dbReference>
<evidence type="ECO:0000256" key="2">
    <source>
        <dbReference type="ARBA" id="ARBA00022771"/>
    </source>
</evidence>
<evidence type="ECO:0000313" key="6">
    <source>
        <dbReference type="EMBL" id="TDH65395.1"/>
    </source>
</evidence>
<gene>
    <name evidence="6" type="ORF">CCR75_001361</name>
</gene>
<organism evidence="6 7">
    <name type="scientific">Bremia lactucae</name>
    <name type="common">Lettuce downy mildew</name>
    <dbReference type="NCBI Taxonomy" id="4779"/>
    <lineage>
        <taxon>Eukaryota</taxon>
        <taxon>Sar</taxon>
        <taxon>Stramenopiles</taxon>
        <taxon>Oomycota</taxon>
        <taxon>Peronosporomycetes</taxon>
        <taxon>Peronosporales</taxon>
        <taxon>Peronosporaceae</taxon>
        <taxon>Bremia</taxon>
    </lineage>
</organism>
<comment type="caution">
    <text evidence="6">The sequence shown here is derived from an EMBL/GenBank/DDBJ whole genome shotgun (WGS) entry which is preliminary data.</text>
</comment>
<dbReference type="GO" id="GO:0008270">
    <property type="term" value="F:zinc ion binding"/>
    <property type="evidence" value="ECO:0007669"/>
    <property type="project" value="UniProtKB-KW"/>
</dbReference>
<proteinExistence type="predicted"/>
<dbReference type="PROSITE" id="PS50135">
    <property type="entry name" value="ZF_ZZ_2"/>
    <property type="match status" value="2"/>
</dbReference>
<dbReference type="SMART" id="SM00291">
    <property type="entry name" value="ZnF_ZZ"/>
    <property type="match status" value="2"/>
</dbReference>
<dbReference type="InterPro" id="IPR043145">
    <property type="entry name" value="Znf_ZZ_sf"/>
</dbReference>
<dbReference type="SUPFAM" id="SSF54277">
    <property type="entry name" value="CAD &amp; PB1 domains"/>
    <property type="match status" value="1"/>
</dbReference>
<dbReference type="SUPFAM" id="SSF57850">
    <property type="entry name" value="RING/U-box"/>
    <property type="match status" value="2"/>
</dbReference>
<reference evidence="6 7" key="1">
    <citation type="journal article" date="2021" name="Genome Biol.">
        <title>AFLAP: assembly-free linkage analysis pipeline using k-mers from genome sequencing data.</title>
        <authorList>
            <person name="Fletcher K."/>
            <person name="Zhang L."/>
            <person name="Gil J."/>
            <person name="Han R."/>
            <person name="Cavanaugh K."/>
            <person name="Michelmore R."/>
        </authorList>
    </citation>
    <scope>NUCLEOTIDE SEQUENCE [LARGE SCALE GENOMIC DNA]</scope>
    <source>
        <strain evidence="6 7">SF5</strain>
    </source>
</reference>
<protein>
    <recommendedName>
        <fullName evidence="5">ZZ-type domain-containing protein</fullName>
    </recommendedName>
</protein>
<evidence type="ECO:0000256" key="4">
    <source>
        <dbReference type="PROSITE-ProRule" id="PRU00228"/>
    </source>
</evidence>
<dbReference type="InterPro" id="IPR000433">
    <property type="entry name" value="Znf_ZZ"/>
</dbReference>
<evidence type="ECO:0000256" key="1">
    <source>
        <dbReference type="ARBA" id="ARBA00022723"/>
    </source>
</evidence>
<keyword evidence="3" id="KW-0862">Zinc</keyword>
<evidence type="ECO:0000313" key="7">
    <source>
        <dbReference type="Proteomes" id="UP000294530"/>
    </source>
</evidence>
<dbReference type="PANTHER" id="PTHR20930:SF0">
    <property type="entry name" value="PROTEIN ILRUN"/>
    <property type="match status" value="1"/>
</dbReference>
<dbReference type="OrthoDB" id="10064100at2759"/>
<evidence type="ECO:0000259" key="5">
    <source>
        <dbReference type="PROSITE" id="PS50135"/>
    </source>
</evidence>